<dbReference type="GO" id="GO:0008234">
    <property type="term" value="F:cysteine-type peptidase activity"/>
    <property type="evidence" value="ECO:0007669"/>
    <property type="project" value="UniProtKB-KW"/>
</dbReference>
<reference evidence="10" key="2">
    <citation type="submission" date="2020-11" db="EMBL/GenBank/DDBJ databases">
        <authorList>
            <person name="McCartney M.A."/>
            <person name="Auch B."/>
            <person name="Kono T."/>
            <person name="Mallez S."/>
            <person name="Becker A."/>
            <person name="Gohl D.M."/>
            <person name="Silverstein K.A.T."/>
            <person name="Koren S."/>
            <person name="Bechman K.B."/>
            <person name="Herman A."/>
            <person name="Abrahante J.E."/>
            <person name="Garbe J."/>
        </authorList>
    </citation>
    <scope>NUCLEOTIDE SEQUENCE</scope>
    <source>
        <strain evidence="10">Duluth1</strain>
        <tissue evidence="10">Whole animal</tissue>
    </source>
</reference>
<feature type="chain" id="PRO_5038802143" evidence="7">
    <location>
        <begin position="20"/>
        <end position="273"/>
    </location>
</feature>
<comment type="similarity">
    <text evidence="1">Belongs to the peptidase C1 family.</text>
</comment>
<feature type="domain" description="Peptidase C1A papain C-terminal" evidence="8">
    <location>
        <begin position="130"/>
        <end position="273"/>
    </location>
</feature>
<keyword evidence="3" id="KW-0378">Hydrolase</keyword>
<sequence length="273" mass="30993">MNVVQAFVVSSICLAGACAMMSWEIPDDVMSHVTVEMDLEWIEYKKVHNKTYETAKEEVVRRLYWEDTLRFIREHNLRYDRGEVTYTVGENQFADMAEDEFEKTMLRGLILPEEGAEVYPEALTEPDPNAALDIDWRQRGVVTPVKDQGDCGSCWAFSAIGSLEAILRKNIWWRADSWLSEQNLVDCASRTYKNYGCRGGWMNNAFTYIRDNRGIDTEECYPYSGQDGRCAYRRDCIGASISGYQNVGKSEHSLASSLSSVGPITVAADCHCH</sequence>
<evidence type="ECO:0000256" key="5">
    <source>
        <dbReference type="ARBA" id="ARBA00023145"/>
    </source>
</evidence>
<dbReference type="SUPFAM" id="SSF54001">
    <property type="entry name" value="Cysteine proteinases"/>
    <property type="match status" value="1"/>
</dbReference>
<dbReference type="Proteomes" id="UP000828390">
    <property type="component" value="Unassembled WGS sequence"/>
</dbReference>
<dbReference type="EMBL" id="JAIWYP010000007">
    <property type="protein sequence ID" value="KAH3798683.1"/>
    <property type="molecule type" value="Genomic_DNA"/>
</dbReference>
<protein>
    <submittedName>
        <fullName evidence="10">Uncharacterized protein</fullName>
    </submittedName>
</protein>
<evidence type="ECO:0000256" key="7">
    <source>
        <dbReference type="SAM" id="SignalP"/>
    </source>
</evidence>
<evidence type="ECO:0000259" key="9">
    <source>
        <dbReference type="SMART" id="SM00848"/>
    </source>
</evidence>
<keyword evidence="6" id="KW-1015">Disulfide bond</keyword>
<dbReference type="InterPro" id="IPR000668">
    <property type="entry name" value="Peptidase_C1A_C"/>
</dbReference>
<dbReference type="SMART" id="SM00848">
    <property type="entry name" value="Inhibitor_I29"/>
    <property type="match status" value="1"/>
</dbReference>
<dbReference type="InterPro" id="IPR013201">
    <property type="entry name" value="Prot_inhib_I29"/>
</dbReference>
<dbReference type="Gene3D" id="3.90.70.10">
    <property type="entry name" value="Cysteine proteinases"/>
    <property type="match status" value="1"/>
</dbReference>
<evidence type="ECO:0000256" key="2">
    <source>
        <dbReference type="ARBA" id="ARBA00022670"/>
    </source>
</evidence>
<reference evidence="10" key="1">
    <citation type="journal article" date="2019" name="bioRxiv">
        <title>The Genome of the Zebra Mussel, Dreissena polymorpha: A Resource for Invasive Species Research.</title>
        <authorList>
            <person name="McCartney M.A."/>
            <person name="Auch B."/>
            <person name="Kono T."/>
            <person name="Mallez S."/>
            <person name="Zhang Y."/>
            <person name="Obille A."/>
            <person name="Becker A."/>
            <person name="Abrahante J.E."/>
            <person name="Garbe J."/>
            <person name="Badalamenti J.P."/>
            <person name="Herman A."/>
            <person name="Mangelson H."/>
            <person name="Liachko I."/>
            <person name="Sullivan S."/>
            <person name="Sone E.D."/>
            <person name="Koren S."/>
            <person name="Silverstein K.A.T."/>
            <person name="Beckman K.B."/>
            <person name="Gohl D.M."/>
        </authorList>
    </citation>
    <scope>NUCLEOTIDE SEQUENCE</scope>
    <source>
        <strain evidence="10">Duluth1</strain>
        <tissue evidence="10">Whole animal</tissue>
    </source>
</reference>
<organism evidence="10 11">
    <name type="scientific">Dreissena polymorpha</name>
    <name type="common">Zebra mussel</name>
    <name type="synonym">Mytilus polymorpha</name>
    <dbReference type="NCBI Taxonomy" id="45954"/>
    <lineage>
        <taxon>Eukaryota</taxon>
        <taxon>Metazoa</taxon>
        <taxon>Spiralia</taxon>
        <taxon>Lophotrochozoa</taxon>
        <taxon>Mollusca</taxon>
        <taxon>Bivalvia</taxon>
        <taxon>Autobranchia</taxon>
        <taxon>Heteroconchia</taxon>
        <taxon>Euheterodonta</taxon>
        <taxon>Imparidentia</taxon>
        <taxon>Neoheterodontei</taxon>
        <taxon>Myida</taxon>
        <taxon>Dreissenoidea</taxon>
        <taxon>Dreissenidae</taxon>
        <taxon>Dreissena</taxon>
    </lineage>
</organism>
<dbReference type="Gene3D" id="1.10.287.2250">
    <property type="match status" value="1"/>
</dbReference>
<keyword evidence="4" id="KW-0788">Thiol protease</keyword>
<dbReference type="GO" id="GO:0006508">
    <property type="term" value="P:proteolysis"/>
    <property type="evidence" value="ECO:0007669"/>
    <property type="project" value="UniProtKB-KW"/>
</dbReference>
<dbReference type="InterPro" id="IPR013128">
    <property type="entry name" value="Peptidase_C1A"/>
</dbReference>
<dbReference type="FunFam" id="3.90.70.10:FF:000332">
    <property type="entry name" value="Cathepsin L1"/>
    <property type="match status" value="1"/>
</dbReference>
<dbReference type="Pfam" id="PF00112">
    <property type="entry name" value="Peptidase_C1"/>
    <property type="match status" value="1"/>
</dbReference>
<evidence type="ECO:0000313" key="10">
    <source>
        <dbReference type="EMBL" id="KAH3798683.1"/>
    </source>
</evidence>
<dbReference type="InterPro" id="IPR038765">
    <property type="entry name" value="Papain-like_cys_pep_sf"/>
</dbReference>
<proteinExistence type="inferred from homology"/>
<dbReference type="PROSITE" id="PS00139">
    <property type="entry name" value="THIOL_PROTEASE_CYS"/>
    <property type="match status" value="1"/>
</dbReference>
<evidence type="ECO:0000256" key="6">
    <source>
        <dbReference type="ARBA" id="ARBA00023157"/>
    </source>
</evidence>
<feature type="domain" description="Cathepsin propeptide inhibitor" evidence="9">
    <location>
        <begin position="41"/>
        <end position="101"/>
    </location>
</feature>
<name>A0A9D4FGY2_DREPO</name>
<evidence type="ECO:0000256" key="1">
    <source>
        <dbReference type="ARBA" id="ARBA00008455"/>
    </source>
</evidence>
<keyword evidence="7" id="KW-0732">Signal</keyword>
<dbReference type="PANTHER" id="PTHR12411">
    <property type="entry name" value="CYSTEINE PROTEASE FAMILY C1-RELATED"/>
    <property type="match status" value="1"/>
</dbReference>
<accession>A0A9D4FGY2</accession>
<dbReference type="InterPro" id="IPR039417">
    <property type="entry name" value="Peptidase_C1A_papain-like"/>
</dbReference>
<gene>
    <name evidence="10" type="ORF">DPMN_152285</name>
</gene>
<dbReference type="Pfam" id="PF08246">
    <property type="entry name" value="Inhibitor_I29"/>
    <property type="match status" value="1"/>
</dbReference>
<feature type="signal peptide" evidence="7">
    <location>
        <begin position="1"/>
        <end position="19"/>
    </location>
</feature>
<keyword evidence="5" id="KW-0865">Zymogen</keyword>
<evidence type="ECO:0000313" key="11">
    <source>
        <dbReference type="Proteomes" id="UP000828390"/>
    </source>
</evidence>
<dbReference type="AlphaFoldDB" id="A0A9D4FGY2"/>
<evidence type="ECO:0000256" key="4">
    <source>
        <dbReference type="ARBA" id="ARBA00022807"/>
    </source>
</evidence>
<dbReference type="SMART" id="SM00645">
    <property type="entry name" value="Pept_C1"/>
    <property type="match status" value="1"/>
</dbReference>
<dbReference type="CDD" id="cd02248">
    <property type="entry name" value="Peptidase_C1A"/>
    <property type="match status" value="1"/>
</dbReference>
<evidence type="ECO:0000259" key="8">
    <source>
        <dbReference type="SMART" id="SM00645"/>
    </source>
</evidence>
<evidence type="ECO:0000256" key="3">
    <source>
        <dbReference type="ARBA" id="ARBA00022801"/>
    </source>
</evidence>
<dbReference type="InterPro" id="IPR000169">
    <property type="entry name" value="Pept_cys_AS"/>
</dbReference>
<comment type="caution">
    <text evidence="10">The sequence shown here is derived from an EMBL/GenBank/DDBJ whole genome shotgun (WGS) entry which is preliminary data.</text>
</comment>
<keyword evidence="11" id="KW-1185">Reference proteome</keyword>
<keyword evidence="2" id="KW-0645">Protease</keyword>